<evidence type="ECO:0000256" key="7">
    <source>
        <dbReference type="ARBA" id="ARBA00023157"/>
    </source>
</evidence>
<sequence>MDTADGNKCRLVTLGNAGEKAFISTTTAKLSYELFKIATTDQVTRENFQTLTGAVDRARDPLTKIAFHDSRNIEDDARWQTATDEGELLEATAKGTTVDKTITKLLKAIQPTLDQPWLTNKVMQLKTEFYGTTADKIKPLWTEVKQATVQDLTATTPEKTKAIGLIPDINELQLALAFYDLKSRNKIDKLSHEVAEANKDCKGKANAAEESCNEIGDNKTKCNNEKQCIYDDSKEAGRKCTYNASKAKENNVPVAQTQTGGTQTTTDKCKEKEQKDCKDGCKWEAETCKDSSILLNKQFSLSMAASIVSFFGL</sequence>
<evidence type="ECO:0000256" key="1">
    <source>
        <dbReference type="ARBA" id="ARBA00002523"/>
    </source>
</evidence>
<dbReference type="GO" id="GO:0098552">
    <property type="term" value="C:side of membrane"/>
    <property type="evidence" value="ECO:0007669"/>
    <property type="project" value="UniProtKB-KW"/>
</dbReference>
<organism evidence="11">
    <name type="scientific">Trypanosoma brucei</name>
    <dbReference type="NCBI Taxonomy" id="5691"/>
    <lineage>
        <taxon>Eukaryota</taxon>
        <taxon>Discoba</taxon>
        <taxon>Euglenozoa</taxon>
        <taxon>Kinetoplastea</taxon>
        <taxon>Metakinetoplastina</taxon>
        <taxon>Trypanosomatida</taxon>
        <taxon>Trypanosomatidae</taxon>
        <taxon>Trypanosoma</taxon>
    </lineage>
</organism>
<dbReference type="AlphaFoldDB" id="A0A1J0R8U0"/>
<keyword evidence="3" id="KW-1003">Cell membrane</keyword>
<protein>
    <submittedName>
        <fullName evidence="11">Variant surface glycoprotein 1125.2835</fullName>
    </submittedName>
</protein>
<dbReference type="InterPro" id="IPR019609">
    <property type="entry name" value="Variant_surf_glycoprt_trypan_C"/>
</dbReference>
<dbReference type="EMBL" id="KX700303">
    <property type="protein sequence ID" value="APD74259.1"/>
    <property type="molecule type" value="Genomic_DNA"/>
</dbReference>
<keyword evidence="9" id="KW-0449">Lipoprotein</keyword>
<proteinExistence type="predicted"/>
<reference evidence="11" key="1">
    <citation type="submission" date="2016-08" db="EMBL/GenBank/DDBJ databases">
        <title>VSG repertoire of Trypanosoma brucei EATRO 1125.</title>
        <authorList>
            <person name="Cross G.A."/>
        </authorList>
    </citation>
    <scope>NUCLEOTIDE SEQUENCE</scope>
    <source>
        <strain evidence="11">EATRO 1125</strain>
    </source>
</reference>
<keyword evidence="7" id="KW-1015">Disulfide bond</keyword>
<keyword evidence="6" id="KW-0472">Membrane</keyword>
<evidence type="ECO:0000256" key="5">
    <source>
        <dbReference type="ARBA" id="ARBA00022729"/>
    </source>
</evidence>
<comment type="subcellular location">
    <subcellularLocation>
        <location evidence="2">Cell membrane</location>
        <topology evidence="2">Lipid-anchor</topology>
        <topology evidence="2">GPI-anchor</topology>
    </subcellularLocation>
</comment>
<keyword evidence="5" id="KW-0732">Signal</keyword>
<name>A0A1J0R8U0_9TRYP</name>
<evidence type="ECO:0000313" key="11">
    <source>
        <dbReference type="EMBL" id="APD74259.1"/>
    </source>
</evidence>
<evidence type="ECO:0000256" key="9">
    <source>
        <dbReference type="ARBA" id="ARBA00023288"/>
    </source>
</evidence>
<dbReference type="Pfam" id="PF10659">
    <property type="entry name" value="Trypan_glycop_C"/>
    <property type="match status" value="1"/>
</dbReference>
<evidence type="ECO:0000256" key="4">
    <source>
        <dbReference type="ARBA" id="ARBA00022622"/>
    </source>
</evidence>
<dbReference type="VEuPathDB" id="TriTrypDB:Tb427_000308600"/>
<evidence type="ECO:0000256" key="8">
    <source>
        <dbReference type="ARBA" id="ARBA00023180"/>
    </source>
</evidence>
<dbReference type="Gene3D" id="1.10.470.10">
    <property type="entry name" value="Variant Surface Glycoprotein, subunit A, domain 2"/>
    <property type="match status" value="1"/>
</dbReference>
<evidence type="ECO:0000256" key="3">
    <source>
        <dbReference type="ARBA" id="ARBA00022475"/>
    </source>
</evidence>
<dbReference type="Gene3D" id="3.30.1680.40">
    <property type="match status" value="1"/>
</dbReference>
<dbReference type="Gene3D" id="3.30.1680.30">
    <property type="match status" value="1"/>
</dbReference>
<keyword evidence="8" id="KW-0325">Glycoprotein</keyword>
<dbReference type="GO" id="GO:0005886">
    <property type="term" value="C:plasma membrane"/>
    <property type="evidence" value="ECO:0007669"/>
    <property type="project" value="UniProtKB-SubCell"/>
</dbReference>
<comment type="function">
    <text evidence="1">VSG forms a coat on the surface of the parasite. The trypanosome evades the immune response of the host by expressing a series of antigenically distinct VSGs from an estimated 1000 VSG genes.</text>
</comment>
<keyword evidence="4" id="KW-0336">GPI-anchor</keyword>
<accession>A0A1J0R8U0</accession>
<dbReference type="SUPFAM" id="SSF58087">
    <property type="entry name" value="Variant surface glycoprotein (N-terminal domain)"/>
    <property type="match status" value="1"/>
</dbReference>
<feature type="domain" description="Trypanosome variant surface glycoprotein C-terminal" evidence="10">
    <location>
        <begin position="212"/>
        <end position="310"/>
    </location>
</feature>
<evidence type="ECO:0000259" key="10">
    <source>
        <dbReference type="Pfam" id="PF10659"/>
    </source>
</evidence>
<evidence type="ECO:0000256" key="6">
    <source>
        <dbReference type="ARBA" id="ARBA00023136"/>
    </source>
</evidence>
<dbReference type="FunFam" id="3.30.1680.40:FF:000001">
    <property type="entry name" value="Variant surface glycoprotein (VSG, atypical), putative"/>
    <property type="match status" value="1"/>
</dbReference>
<evidence type="ECO:0000256" key="2">
    <source>
        <dbReference type="ARBA" id="ARBA00004609"/>
    </source>
</evidence>
<dbReference type="Gene3D" id="3.90.150.10">
    <property type="entry name" value="Variant Surface Glycoprotein, subunit A domain 1"/>
    <property type="match status" value="1"/>
</dbReference>